<evidence type="ECO:0000256" key="1">
    <source>
        <dbReference type="SAM" id="Coils"/>
    </source>
</evidence>
<dbReference type="CDD" id="cd00590">
    <property type="entry name" value="RRM_SF"/>
    <property type="match status" value="1"/>
</dbReference>
<accession>A0A8X8AXS5</accession>
<comment type="caution">
    <text evidence="2">The sequence shown here is derived from an EMBL/GenBank/DDBJ whole genome shotgun (WGS) entry which is preliminary data.</text>
</comment>
<evidence type="ECO:0000313" key="3">
    <source>
        <dbReference type="Proteomes" id="UP000886595"/>
    </source>
</evidence>
<sequence>MIWTRDLDETAAGQDARNGAHAWLGLLGRTAGARLDMRGTLHPHGTGLIRSSDMDWAPSSQKKQPSLCHAFSATMNTKTTMIEKEISRQAFKTKSLKEVEIQFDLTICSWVWGYNFIDYLDALFSTTMLPIDCENHMKRLEELEERERKIALSMSEYKETEGDLSKRLQKLTAKENQRTELEDDKKSSKFLLFCRFRAGGSCGFAFVRFKYKDEAHRAVEPPMK</sequence>
<evidence type="ECO:0000313" key="2">
    <source>
        <dbReference type="EMBL" id="KAG2314692.1"/>
    </source>
</evidence>
<dbReference type="PROSITE" id="PS50007">
    <property type="entry name" value="PIPLC_X_DOMAIN"/>
    <property type="match status" value="1"/>
</dbReference>
<dbReference type="Proteomes" id="UP000886595">
    <property type="component" value="Unassembled WGS sequence"/>
</dbReference>
<keyword evidence="1" id="KW-0175">Coiled coil</keyword>
<keyword evidence="3" id="KW-1185">Reference proteome</keyword>
<gene>
    <name evidence="2" type="ORF">Bca52824_017814</name>
</gene>
<dbReference type="EMBL" id="JAAMPC010000004">
    <property type="protein sequence ID" value="KAG2314692.1"/>
    <property type="molecule type" value="Genomic_DNA"/>
</dbReference>
<reference evidence="2 3" key="1">
    <citation type="submission" date="2020-02" db="EMBL/GenBank/DDBJ databases">
        <authorList>
            <person name="Ma Q."/>
            <person name="Huang Y."/>
            <person name="Song X."/>
            <person name="Pei D."/>
        </authorList>
    </citation>
    <scope>NUCLEOTIDE SEQUENCE [LARGE SCALE GENOMIC DNA]</scope>
    <source>
        <strain evidence="2">Sxm20200214</strain>
        <tissue evidence="2">Leaf</tissue>
    </source>
</reference>
<protein>
    <submittedName>
        <fullName evidence="2">Uncharacterized protein</fullName>
    </submittedName>
</protein>
<dbReference type="AlphaFoldDB" id="A0A8X8AXS5"/>
<proteinExistence type="predicted"/>
<organism evidence="2 3">
    <name type="scientific">Brassica carinata</name>
    <name type="common">Ethiopian mustard</name>
    <name type="synonym">Abyssinian cabbage</name>
    <dbReference type="NCBI Taxonomy" id="52824"/>
    <lineage>
        <taxon>Eukaryota</taxon>
        <taxon>Viridiplantae</taxon>
        <taxon>Streptophyta</taxon>
        <taxon>Embryophyta</taxon>
        <taxon>Tracheophyta</taxon>
        <taxon>Spermatophyta</taxon>
        <taxon>Magnoliopsida</taxon>
        <taxon>eudicotyledons</taxon>
        <taxon>Gunneridae</taxon>
        <taxon>Pentapetalae</taxon>
        <taxon>rosids</taxon>
        <taxon>malvids</taxon>
        <taxon>Brassicales</taxon>
        <taxon>Brassicaceae</taxon>
        <taxon>Brassiceae</taxon>
        <taxon>Brassica</taxon>
    </lineage>
</organism>
<name>A0A8X8AXS5_BRACI</name>
<feature type="coiled-coil region" evidence="1">
    <location>
        <begin position="140"/>
        <end position="174"/>
    </location>
</feature>